<evidence type="ECO:0000256" key="1">
    <source>
        <dbReference type="SAM" id="MobiDB-lite"/>
    </source>
</evidence>
<sequence length="940" mass="101473">MEWRAPFHLTHFRLESDTLSTSLATRCAEASGGSRYASTDDPGKASSPAEKPPGESLLQAQAKRAASDKGSPNGQPPDPAGKAATTSAPSSPPTRRHSLGSASQVKAKAAPAPPHVHTSVSATVDAEASQAPEGPAAWWSVNTDWIKKGAVEILGAYNFFFEHIGIRKGWRTPPFKREDVQEPFMASAEVVAVVRGRLDQEGRGMVLRQLEGSAMDFLWGWSPDKPPASTQEILQEFFRGLVFATLSDANGLVEGLDVATVEYYVNSHPIIGTGSTVVNEVGSVEVNTSAGAALGGPKEDGSAVAGVEAEAASPSTAEAPEMKVEDVPATSVAEAEDTSALQAKVAEPQSLAPGVAASGSCAGGDAPMALALADATPAAPAPANAPADAAPAVSAVALADAAPAAPVLALADGTAALAAVGKQTLASLQATHESLFAAIGQASSFLDILEDLWDCQARAKANIESFGSLVNALEWVTLIVSDLRFSIPGLIQSAAFAVYASLQCYAGIVFRHDGVSGMDVGTIFLAMITIITHMLILSSVLQKGCSDEQFHYTYAHSETCSEENCDEQFQYTYAHSETFSEENCDEQFHYTYAHSETCSEENCDSDAETSNSYTYAHSETCSEENCDEQFHYTYAHSETCSEENCDEQFHHTYAHSETCSEENCDEQFHYTYAHSETFSEENCDEQFHYTYAHSETFSEENCDEQFQYTYAHSETCSEENCDEQFHYKYAHSETCSEENCDEQFHYTYAHSETCSEENCAAFALLLQLFNRSSQEHAARLLILRRRGSVECRKSCRPCRGSEASGPDLQTDSYGKPVFFSDDNLGLRIDGMFPLGTASSSGADSIVQEVEVVEVRQDSFICCTPSGKSPPPTRVDGKLIDSHSSLVQKSLDSPRFCSTPRASKQTEWNSTTLLSELNRHARNHSLEFHPVHLLSSSRGQR</sequence>
<evidence type="ECO:0000313" key="2">
    <source>
        <dbReference type="EMBL" id="CAE8637678.1"/>
    </source>
</evidence>
<dbReference type="AlphaFoldDB" id="A0A813HJ07"/>
<reference evidence="2" key="1">
    <citation type="submission" date="2021-02" db="EMBL/GenBank/DDBJ databases">
        <authorList>
            <person name="Dougan E. K."/>
            <person name="Rhodes N."/>
            <person name="Thang M."/>
            <person name="Chan C."/>
        </authorList>
    </citation>
    <scope>NUCLEOTIDE SEQUENCE</scope>
</reference>
<dbReference type="Proteomes" id="UP000654075">
    <property type="component" value="Unassembled WGS sequence"/>
</dbReference>
<dbReference type="EMBL" id="CAJNNV010031743">
    <property type="protein sequence ID" value="CAE8637678.1"/>
    <property type="molecule type" value="Genomic_DNA"/>
</dbReference>
<protein>
    <submittedName>
        <fullName evidence="2">Uncharacterized protein</fullName>
    </submittedName>
</protein>
<name>A0A813HJ07_POLGL</name>
<feature type="region of interest" description="Disordered" evidence="1">
    <location>
        <begin position="29"/>
        <end position="128"/>
    </location>
</feature>
<evidence type="ECO:0000313" key="3">
    <source>
        <dbReference type="Proteomes" id="UP000654075"/>
    </source>
</evidence>
<accession>A0A813HJ07</accession>
<organism evidence="2 3">
    <name type="scientific">Polarella glacialis</name>
    <name type="common">Dinoflagellate</name>
    <dbReference type="NCBI Taxonomy" id="89957"/>
    <lineage>
        <taxon>Eukaryota</taxon>
        <taxon>Sar</taxon>
        <taxon>Alveolata</taxon>
        <taxon>Dinophyceae</taxon>
        <taxon>Suessiales</taxon>
        <taxon>Suessiaceae</taxon>
        <taxon>Polarella</taxon>
    </lineage>
</organism>
<keyword evidence="3" id="KW-1185">Reference proteome</keyword>
<comment type="caution">
    <text evidence="2">The sequence shown here is derived from an EMBL/GenBank/DDBJ whole genome shotgun (WGS) entry which is preliminary data.</text>
</comment>
<feature type="region of interest" description="Disordered" evidence="1">
    <location>
        <begin position="311"/>
        <end position="340"/>
    </location>
</feature>
<proteinExistence type="predicted"/>
<gene>
    <name evidence="2" type="ORF">PGLA1383_LOCUS53007</name>
</gene>
<dbReference type="OrthoDB" id="449119at2759"/>